<name>A0ABD0PL13_CIRMR</name>
<dbReference type="Proteomes" id="UP001529510">
    <property type="component" value="Unassembled WGS sequence"/>
</dbReference>
<dbReference type="PANTHER" id="PTHR11219:SF9">
    <property type="entry name" value="TENEURIN-4"/>
    <property type="match status" value="1"/>
</dbReference>
<evidence type="ECO:0000313" key="6">
    <source>
        <dbReference type="Proteomes" id="UP001529510"/>
    </source>
</evidence>
<keyword evidence="3" id="KW-1015">Disulfide bond</keyword>
<proteinExistence type="predicted"/>
<dbReference type="PANTHER" id="PTHR11219">
    <property type="entry name" value="TENEURIN AND N-ACETYLGLUCOSAMINE-1-PHOSPHODIESTER ALPHA-N-ACETYLGLUCOSAMINIDASE"/>
    <property type="match status" value="1"/>
</dbReference>
<evidence type="ECO:0000256" key="1">
    <source>
        <dbReference type="ARBA" id="ARBA00022536"/>
    </source>
</evidence>
<comment type="caution">
    <text evidence="5">The sequence shown here is derived from an EMBL/GenBank/DDBJ whole genome shotgun (WGS) entry which is preliminary data.</text>
</comment>
<feature type="domain" description="Teneurin-like YD-shell" evidence="4">
    <location>
        <begin position="1"/>
        <end position="97"/>
    </location>
</feature>
<dbReference type="InterPro" id="IPR006530">
    <property type="entry name" value="YD"/>
</dbReference>
<keyword evidence="6" id="KW-1185">Reference proteome</keyword>
<evidence type="ECO:0000313" key="5">
    <source>
        <dbReference type="EMBL" id="KAL0173943.1"/>
    </source>
</evidence>
<evidence type="ECO:0000259" key="4">
    <source>
        <dbReference type="Pfam" id="PF25023"/>
    </source>
</evidence>
<feature type="non-terminal residue" evidence="5">
    <location>
        <position position="1"/>
    </location>
</feature>
<evidence type="ECO:0000256" key="2">
    <source>
        <dbReference type="ARBA" id="ARBA00022737"/>
    </source>
</evidence>
<accession>A0ABD0PL13</accession>
<dbReference type="NCBIfam" id="TIGR01643">
    <property type="entry name" value="YD_repeat_2x"/>
    <property type="match status" value="1"/>
</dbReference>
<dbReference type="AlphaFoldDB" id="A0ABD0PL13"/>
<keyword evidence="2" id="KW-0677">Repeat</keyword>
<organism evidence="5 6">
    <name type="scientific">Cirrhinus mrigala</name>
    <name type="common">Mrigala</name>
    <dbReference type="NCBI Taxonomy" id="683832"/>
    <lineage>
        <taxon>Eukaryota</taxon>
        <taxon>Metazoa</taxon>
        <taxon>Chordata</taxon>
        <taxon>Craniata</taxon>
        <taxon>Vertebrata</taxon>
        <taxon>Euteleostomi</taxon>
        <taxon>Actinopterygii</taxon>
        <taxon>Neopterygii</taxon>
        <taxon>Teleostei</taxon>
        <taxon>Ostariophysi</taxon>
        <taxon>Cypriniformes</taxon>
        <taxon>Cyprinidae</taxon>
        <taxon>Labeoninae</taxon>
        <taxon>Labeonini</taxon>
        <taxon>Cirrhinus</taxon>
    </lineage>
</organism>
<reference evidence="5 6" key="1">
    <citation type="submission" date="2024-05" db="EMBL/GenBank/DDBJ databases">
        <title>Genome sequencing and assembly of Indian major carp, Cirrhinus mrigala (Hamilton, 1822).</title>
        <authorList>
            <person name="Mohindra V."/>
            <person name="Chowdhury L.M."/>
            <person name="Lal K."/>
            <person name="Jena J.K."/>
        </authorList>
    </citation>
    <scope>NUCLEOTIDE SEQUENCE [LARGE SCALE GENOMIC DNA]</scope>
    <source>
        <strain evidence="5">CM1030</strain>
        <tissue evidence="5">Blood</tissue>
    </source>
</reference>
<dbReference type="InterPro" id="IPR051216">
    <property type="entry name" value="Teneurin"/>
</dbReference>
<feature type="non-terminal residue" evidence="5">
    <location>
        <position position="99"/>
    </location>
</feature>
<sequence>VHNRNLLSMDFDRVTRTEKVYDDHRKFTLRIHYDHAGRPTLWAPSSRLNGVNVTYSPGGHIAGIQRGTMSVRMEYDQNGRIASKIFADGKSWSYTYLEK</sequence>
<dbReference type="Pfam" id="PF25023">
    <property type="entry name" value="TEN_YD-shell"/>
    <property type="match status" value="1"/>
</dbReference>
<dbReference type="Gene3D" id="2.180.10.10">
    <property type="entry name" value="RHS repeat-associated core"/>
    <property type="match status" value="1"/>
</dbReference>
<evidence type="ECO:0000256" key="3">
    <source>
        <dbReference type="ARBA" id="ARBA00023157"/>
    </source>
</evidence>
<keyword evidence="1" id="KW-0245">EGF-like domain</keyword>
<protein>
    <recommendedName>
        <fullName evidence="4">Teneurin-like YD-shell domain-containing protein</fullName>
    </recommendedName>
</protein>
<dbReference type="EMBL" id="JAMKFB020000015">
    <property type="protein sequence ID" value="KAL0173943.1"/>
    <property type="molecule type" value="Genomic_DNA"/>
</dbReference>
<dbReference type="InterPro" id="IPR056823">
    <property type="entry name" value="TEN-like_YD-shell"/>
</dbReference>
<gene>
    <name evidence="5" type="ORF">M9458_029911</name>
</gene>